<keyword evidence="5" id="KW-1185">Reference proteome</keyword>
<feature type="signal peptide" evidence="3">
    <location>
        <begin position="1"/>
        <end position="22"/>
    </location>
</feature>
<reference evidence="4 5" key="1">
    <citation type="submission" date="2014-01" db="EMBL/GenBank/DDBJ databases">
        <title>Roseivivax isoporae LMG 25204 Genome Sequencing.</title>
        <authorList>
            <person name="Lai Q."/>
            <person name="Li G."/>
            <person name="Shao Z."/>
        </authorList>
    </citation>
    <scope>NUCLEOTIDE SEQUENCE [LARGE SCALE GENOMIC DNA]</scope>
    <source>
        <strain evidence="4 5">LMG 25204</strain>
    </source>
</reference>
<proteinExistence type="predicted"/>
<evidence type="ECO:0008006" key="6">
    <source>
        <dbReference type="Google" id="ProtNLM"/>
    </source>
</evidence>
<evidence type="ECO:0000256" key="2">
    <source>
        <dbReference type="SAM" id="MobiDB-lite"/>
    </source>
</evidence>
<name>X7F9X4_9RHOB</name>
<dbReference type="Proteomes" id="UP000023430">
    <property type="component" value="Unassembled WGS sequence"/>
</dbReference>
<gene>
    <name evidence="4" type="ORF">RISW2_04150</name>
</gene>
<keyword evidence="3" id="KW-0732">Signal</keyword>
<protein>
    <recommendedName>
        <fullName evidence="6">Magnesium transporter MgtE intracellular domain-containing protein</fullName>
    </recommendedName>
</protein>
<dbReference type="STRING" id="1449351.RISW2_04150"/>
<dbReference type="EMBL" id="JAME01000014">
    <property type="protein sequence ID" value="ETX28911.1"/>
    <property type="molecule type" value="Genomic_DNA"/>
</dbReference>
<dbReference type="RefSeq" id="WP_051491937.1">
    <property type="nucleotide sequence ID" value="NZ_JAME01000014.1"/>
</dbReference>
<dbReference type="eggNOG" id="COG3334">
    <property type="taxonomic scope" value="Bacteria"/>
</dbReference>
<evidence type="ECO:0000313" key="5">
    <source>
        <dbReference type="Proteomes" id="UP000023430"/>
    </source>
</evidence>
<dbReference type="OrthoDB" id="9791432at2"/>
<dbReference type="AlphaFoldDB" id="X7F9X4"/>
<feature type="chain" id="PRO_5004978681" description="Magnesium transporter MgtE intracellular domain-containing protein" evidence="3">
    <location>
        <begin position="23"/>
        <end position="223"/>
    </location>
</feature>
<keyword evidence="1" id="KW-0175">Coiled coil</keyword>
<sequence length="223" mass="23664">MIRPSRTQILFGTLACAGILRAAIGAWSDAPGGGGDMFVGRAEAADVAEDPAPTQTADSAEDGGPQDVGALADEILARGCTIPETLLSAIKTERGLLAAQKDRLDARAAEIELAAEQLEVEKARFEELRAEMTGLLERVAAARTADVDRLVALYSAMKPDDAATIMDDLDLETTVMVLGTMRERDAAPILAQLSPVRARAISKIILERSQLPGDQDLTGIRLK</sequence>
<dbReference type="SUPFAM" id="SSF158791">
    <property type="entry name" value="MgtE N-terminal domain-like"/>
    <property type="match status" value="1"/>
</dbReference>
<comment type="caution">
    <text evidence="4">The sequence shown here is derived from an EMBL/GenBank/DDBJ whole genome shotgun (WGS) entry which is preliminary data.</text>
</comment>
<evidence type="ECO:0000313" key="4">
    <source>
        <dbReference type="EMBL" id="ETX28911.1"/>
    </source>
</evidence>
<feature type="coiled-coil region" evidence="1">
    <location>
        <begin position="101"/>
        <end position="145"/>
    </location>
</feature>
<accession>X7F9X4</accession>
<evidence type="ECO:0000256" key="1">
    <source>
        <dbReference type="SAM" id="Coils"/>
    </source>
</evidence>
<organism evidence="4 5">
    <name type="scientific">Roseivivax isoporae LMG 25204</name>
    <dbReference type="NCBI Taxonomy" id="1449351"/>
    <lineage>
        <taxon>Bacteria</taxon>
        <taxon>Pseudomonadati</taxon>
        <taxon>Pseudomonadota</taxon>
        <taxon>Alphaproteobacteria</taxon>
        <taxon>Rhodobacterales</taxon>
        <taxon>Roseobacteraceae</taxon>
        <taxon>Roseivivax</taxon>
    </lineage>
</organism>
<evidence type="ECO:0000256" key="3">
    <source>
        <dbReference type="SAM" id="SignalP"/>
    </source>
</evidence>
<feature type="region of interest" description="Disordered" evidence="2">
    <location>
        <begin position="46"/>
        <end position="66"/>
    </location>
</feature>